<sequence length="174" mass="19330">MSTSIADPQDDREPQRHLGYLIRRAQQLHVATWARVVSQETSSVQYSILAVVHRLGEASQRELCDEVDLDRSTIADLVARMERRGLVDRHRSPADARRNVVTLTEIGESELNRLRPLVEEVQRELVVGLTDAAAAQLRELLGLMLGDVRGESDAAAPTTYATDLSRMGALRGHP</sequence>
<name>A0A7Y9GNA3_9MICO</name>
<accession>A0A7Y9GNA3</accession>
<dbReference type="RefSeq" id="WP_218852902.1">
    <property type="nucleotide sequence ID" value="NZ_JACCBV010000001.1"/>
</dbReference>
<dbReference type="GO" id="GO:0006950">
    <property type="term" value="P:response to stress"/>
    <property type="evidence" value="ECO:0007669"/>
    <property type="project" value="TreeGrafter"/>
</dbReference>
<dbReference type="SUPFAM" id="SSF46785">
    <property type="entry name" value="Winged helix' DNA-binding domain"/>
    <property type="match status" value="1"/>
</dbReference>
<evidence type="ECO:0000313" key="2">
    <source>
        <dbReference type="EMBL" id="NYE19622.1"/>
    </source>
</evidence>
<dbReference type="Pfam" id="PF12802">
    <property type="entry name" value="MarR_2"/>
    <property type="match status" value="1"/>
</dbReference>
<dbReference type="InterPro" id="IPR039422">
    <property type="entry name" value="MarR/SlyA-like"/>
</dbReference>
<dbReference type="PROSITE" id="PS50995">
    <property type="entry name" value="HTH_MARR_2"/>
    <property type="match status" value="1"/>
</dbReference>
<evidence type="ECO:0000313" key="3">
    <source>
        <dbReference type="Proteomes" id="UP000576969"/>
    </source>
</evidence>
<dbReference type="PANTHER" id="PTHR33164:SF95">
    <property type="entry name" value="TRANSCRIPTIONAL REGULATOR"/>
    <property type="match status" value="1"/>
</dbReference>
<dbReference type="EMBL" id="JACCBV010000001">
    <property type="protein sequence ID" value="NYE19622.1"/>
    <property type="molecule type" value="Genomic_DNA"/>
</dbReference>
<feature type="domain" description="HTH marR-type" evidence="1">
    <location>
        <begin position="15"/>
        <end position="146"/>
    </location>
</feature>
<protein>
    <submittedName>
        <fullName evidence="2">DNA-binding MarR family transcriptional regulator</fullName>
    </submittedName>
</protein>
<keyword evidence="2" id="KW-0238">DNA-binding</keyword>
<dbReference type="InterPro" id="IPR036388">
    <property type="entry name" value="WH-like_DNA-bd_sf"/>
</dbReference>
<dbReference type="SMART" id="SM00347">
    <property type="entry name" value="HTH_MARR"/>
    <property type="match status" value="1"/>
</dbReference>
<reference evidence="2 3" key="1">
    <citation type="submission" date="2020-07" db="EMBL/GenBank/DDBJ databases">
        <title>Sequencing the genomes of 1000 actinobacteria strains.</title>
        <authorList>
            <person name="Klenk H.-P."/>
        </authorList>
    </citation>
    <scope>NUCLEOTIDE SEQUENCE [LARGE SCALE GENOMIC DNA]</scope>
    <source>
        <strain evidence="2 3">DSM 24662</strain>
    </source>
</reference>
<dbReference type="GO" id="GO:0003677">
    <property type="term" value="F:DNA binding"/>
    <property type="evidence" value="ECO:0007669"/>
    <property type="project" value="UniProtKB-KW"/>
</dbReference>
<proteinExistence type="predicted"/>
<organism evidence="2 3">
    <name type="scientific">Microbacterium immunditiarum</name>
    <dbReference type="NCBI Taxonomy" id="337480"/>
    <lineage>
        <taxon>Bacteria</taxon>
        <taxon>Bacillati</taxon>
        <taxon>Actinomycetota</taxon>
        <taxon>Actinomycetes</taxon>
        <taxon>Micrococcales</taxon>
        <taxon>Microbacteriaceae</taxon>
        <taxon>Microbacterium</taxon>
    </lineage>
</organism>
<dbReference type="AlphaFoldDB" id="A0A7Y9GNA3"/>
<keyword evidence="3" id="KW-1185">Reference proteome</keyword>
<comment type="caution">
    <text evidence="2">The sequence shown here is derived from an EMBL/GenBank/DDBJ whole genome shotgun (WGS) entry which is preliminary data.</text>
</comment>
<evidence type="ECO:0000259" key="1">
    <source>
        <dbReference type="PROSITE" id="PS50995"/>
    </source>
</evidence>
<dbReference type="Gene3D" id="1.10.10.10">
    <property type="entry name" value="Winged helix-like DNA-binding domain superfamily/Winged helix DNA-binding domain"/>
    <property type="match status" value="1"/>
</dbReference>
<dbReference type="InterPro" id="IPR000835">
    <property type="entry name" value="HTH_MarR-typ"/>
</dbReference>
<dbReference type="PRINTS" id="PR00598">
    <property type="entry name" value="HTHMARR"/>
</dbReference>
<dbReference type="GO" id="GO:0003700">
    <property type="term" value="F:DNA-binding transcription factor activity"/>
    <property type="evidence" value="ECO:0007669"/>
    <property type="project" value="InterPro"/>
</dbReference>
<dbReference type="PANTHER" id="PTHR33164">
    <property type="entry name" value="TRANSCRIPTIONAL REGULATOR, MARR FAMILY"/>
    <property type="match status" value="1"/>
</dbReference>
<dbReference type="InterPro" id="IPR036390">
    <property type="entry name" value="WH_DNA-bd_sf"/>
</dbReference>
<gene>
    <name evidence="2" type="ORF">BJ991_001650</name>
</gene>
<dbReference type="Proteomes" id="UP000576969">
    <property type="component" value="Unassembled WGS sequence"/>
</dbReference>